<feature type="compositionally biased region" description="Low complexity" evidence="2">
    <location>
        <begin position="34"/>
        <end position="47"/>
    </location>
</feature>
<dbReference type="PANTHER" id="PTHR46757:SF2">
    <property type="entry name" value="OS05G0346100 PROTEIN"/>
    <property type="match status" value="1"/>
</dbReference>
<evidence type="ECO:0000256" key="1">
    <source>
        <dbReference type="SAM" id="Coils"/>
    </source>
</evidence>
<feature type="domain" description="PX" evidence="3">
    <location>
        <begin position="114"/>
        <end position="234"/>
    </location>
</feature>
<keyword evidence="1" id="KW-0175">Coiled coil</keyword>
<dbReference type="SUPFAM" id="SSF64268">
    <property type="entry name" value="PX domain"/>
    <property type="match status" value="1"/>
</dbReference>
<dbReference type="GO" id="GO:0005768">
    <property type="term" value="C:endosome"/>
    <property type="evidence" value="ECO:0007669"/>
    <property type="project" value="UniProtKB-ARBA"/>
</dbReference>
<dbReference type="CDD" id="cd06865">
    <property type="entry name" value="PX_SNX_like"/>
    <property type="match status" value="1"/>
</dbReference>
<dbReference type="Gene3D" id="3.30.1520.10">
    <property type="entry name" value="Phox-like domain"/>
    <property type="match status" value="1"/>
</dbReference>
<dbReference type="InterPro" id="IPR036871">
    <property type="entry name" value="PX_dom_sf"/>
</dbReference>
<dbReference type="AlphaFoldDB" id="A0A9J5YIG6"/>
<dbReference type="PROSITE" id="PS50195">
    <property type="entry name" value="PX"/>
    <property type="match status" value="1"/>
</dbReference>
<reference evidence="4 5" key="1">
    <citation type="submission" date="2020-09" db="EMBL/GenBank/DDBJ databases">
        <title>De no assembly of potato wild relative species, Solanum commersonii.</title>
        <authorList>
            <person name="Cho K."/>
        </authorList>
    </citation>
    <scope>NUCLEOTIDE SEQUENCE [LARGE SCALE GENOMIC DNA]</scope>
    <source>
        <strain evidence="4">LZ3.2</strain>
        <tissue evidence="4">Leaf</tissue>
    </source>
</reference>
<sequence length="796" mass="89530">MMGYENQESHLYASKEEMESLVLDDDSPTGTAHPFSDPLSSSSSLPFAEIPTDQSQTPNSSFNSILEPPSYAEAIFRSFDADHSTPQLNGAHDHSIASPSSPPSSDDFLTITVSDPQKEQELSNSLVPGGTAYVTYLITTRTNLPEFDGTEFSVRRRFRDVVTLSDRLAESYRGFFIPLRPDKSVVESQVMQKQEFLEQRRAALEKYLRRLAAHPVIRRSEELRMFLEANGKLPLVRTTDVASRMLDGAVQLPKQIFGETAGGMVDANEVAQPAKGGRDLLRIFRELKQSVSNDWGGVKPPVVEEDKELVEKKQKLHDFEQQLSNVSQQYAHYNWSSKRISVLINASSLGGFSYFSTHNLETHHESPAEALVKAQQDIGETMGQMGLAFVKLTKFETERAVYDSQRTRAADMKNVATASVKASRLYRELNAQTVKHLDKLHEYLGVMLAVNNAFSDRSSALLTVQTLLSELSSLNSRIEKLEAAASKIFGGDRSRIRKIEELKETHRVTEDAKSSAVREYERIKAKLPDTCARGGNKYFMELVEDRTIALQVLKFRIGHHRPTSSEGLSGRFENNKNELERFEKERHDDFLGMLRGFIVNQSVPGLRQGPLIECLSRFSVKRVNIDEEYYVALTAFNSSGRLITNQVLMRDLGSVSVVSEAMSTGTRDLEYCDNIRNFEVNSILSHRSMGWGSMPDKKGHSKKESLFFWACFAISNYSLLDMIVASLNYLKYFALLSHIVKLDDDWIHSEARLFNRTKTLKSGPTLNVPSAGYAEKMANVWKTVAEETSEYAKHGS</sequence>
<proteinExistence type="predicted"/>
<dbReference type="OrthoDB" id="271164at2759"/>
<evidence type="ECO:0000313" key="5">
    <source>
        <dbReference type="Proteomes" id="UP000824120"/>
    </source>
</evidence>
<dbReference type="FunFam" id="3.30.1520.10:FF:000059">
    <property type="entry name" value="Sorting nexin 2B"/>
    <property type="match status" value="1"/>
</dbReference>
<dbReference type="EMBL" id="JACXVP010000006">
    <property type="protein sequence ID" value="KAG5600097.1"/>
    <property type="molecule type" value="Genomic_DNA"/>
</dbReference>
<dbReference type="GO" id="GO:0035091">
    <property type="term" value="F:phosphatidylinositol binding"/>
    <property type="evidence" value="ECO:0007669"/>
    <property type="project" value="InterPro"/>
</dbReference>
<dbReference type="CDD" id="cd07596">
    <property type="entry name" value="BAR_SNX"/>
    <property type="match status" value="1"/>
</dbReference>
<dbReference type="InterPro" id="IPR027267">
    <property type="entry name" value="AH/BAR_dom_sf"/>
</dbReference>
<keyword evidence="5" id="KW-1185">Reference proteome</keyword>
<dbReference type="Pfam" id="PF00787">
    <property type="entry name" value="PX"/>
    <property type="match status" value="1"/>
</dbReference>
<evidence type="ECO:0000256" key="2">
    <source>
        <dbReference type="SAM" id="MobiDB-lite"/>
    </source>
</evidence>
<evidence type="ECO:0000259" key="3">
    <source>
        <dbReference type="PROSITE" id="PS50195"/>
    </source>
</evidence>
<comment type="caution">
    <text evidence="4">The sequence shown here is derived from an EMBL/GenBank/DDBJ whole genome shotgun (WGS) entry which is preliminary data.</text>
</comment>
<dbReference type="Proteomes" id="UP000824120">
    <property type="component" value="Chromosome 6"/>
</dbReference>
<dbReference type="PANTHER" id="PTHR46757">
    <property type="entry name" value="SORTING NEXIN-RELATED"/>
    <property type="match status" value="1"/>
</dbReference>
<organism evidence="4 5">
    <name type="scientific">Solanum commersonii</name>
    <name type="common">Commerson's wild potato</name>
    <name type="synonym">Commerson's nightshade</name>
    <dbReference type="NCBI Taxonomy" id="4109"/>
    <lineage>
        <taxon>Eukaryota</taxon>
        <taxon>Viridiplantae</taxon>
        <taxon>Streptophyta</taxon>
        <taxon>Embryophyta</taxon>
        <taxon>Tracheophyta</taxon>
        <taxon>Spermatophyta</taxon>
        <taxon>Magnoliopsida</taxon>
        <taxon>eudicotyledons</taxon>
        <taxon>Gunneridae</taxon>
        <taxon>Pentapetalae</taxon>
        <taxon>asterids</taxon>
        <taxon>lamiids</taxon>
        <taxon>Solanales</taxon>
        <taxon>Solanaceae</taxon>
        <taxon>Solanoideae</taxon>
        <taxon>Solaneae</taxon>
        <taxon>Solanum</taxon>
    </lineage>
</organism>
<feature type="region of interest" description="Disordered" evidence="2">
    <location>
        <begin position="82"/>
        <end position="109"/>
    </location>
</feature>
<gene>
    <name evidence="4" type="ORF">H5410_031467</name>
</gene>
<dbReference type="InterPro" id="IPR044279">
    <property type="entry name" value="SNX2A/B"/>
</dbReference>
<dbReference type="Gene3D" id="1.20.1270.60">
    <property type="entry name" value="Arfaptin homology (AH) domain/BAR domain"/>
    <property type="match status" value="1"/>
</dbReference>
<feature type="region of interest" description="Disordered" evidence="2">
    <location>
        <begin position="1"/>
        <end position="64"/>
    </location>
</feature>
<dbReference type="InterPro" id="IPR001683">
    <property type="entry name" value="PX_dom"/>
</dbReference>
<accession>A0A9J5YIG6</accession>
<feature type="compositionally biased region" description="Polar residues" evidence="2">
    <location>
        <begin position="52"/>
        <end position="64"/>
    </location>
</feature>
<protein>
    <recommendedName>
        <fullName evidence="3">PX domain-containing protein</fullName>
    </recommendedName>
</protein>
<name>A0A9J5YIG6_SOLCO</name>
<dbReference type="GO" id="GO:0016020">
    <property type="term" value="C:membrane"/>
    <property type="evidence" value="ECO:0007669"/>
    <property type="project" value="UniProtKB-ARBA"/>
</dbReference>
<evidence type="ECO:0000313" key="4">
    <source>
        <dbReference type="EMBL" id="KAG5600097.1"/>
    </source>
</evidence>
<feature type="coiled-coil region" evidence="1">
    <location>
        <begin position="302"/>
        <end position="329"/>
    </location>
</feature>
<dbReference type="SMART" id="SM00312">
    <property type="entry name" value="PX"/>
    <property type="match status" value="1"/>
</dbReference>